<sequence length="218" mass="23003">MRLLLIRHGQTPANVIGSLDTTIPGPGLTELGYEQAAAVPGALAGERIDAIYASVQVRSQLTAEPLVRERGLPLQVRPGIREISSGHLEGNTDVESQEFYLSTMVAWVEGDFAREIPGGESAADVFARYNEVIGEAYEAGQSSIAMVSHGAVIRTWAGYHAHNLGAQFVARTPLHNTGIVVVEGSPEHGWSAVSYMGEAVGGLALDDGTNAGPASRTQ</sequence>
<evidence type="ECO:0000313" key="1">
    <source>
        <dbReference type="EMBL" id="PRY64070.1"/>
    </source>
</evidence>
<dbReference type="SMART" id="SM00855">
    <property type="entry name" value="PGAM"/>
    <property type="match status" value="1"/>
</dbReference>
<dbReference type="GO" id="GO:0005737">
    <property type="term" value="C:cytoplasm"/>
    <property type="evidence" value="ECO:0007669"/>
    <property type="project" value="TreeGrafter"/>
</dbReference>
<dbReference type="RefSeq" id="WP_106215177.1">
    <property type="nucleotide sequence ID" value="NZ_PVTL01000014.1"/>
</dbReference>
<evidence type="ECO:0000313" key="2">
    <source>
        <dbReference type="Proteomes" id="UP000237983"/>
    </source>
</evidence>
<organism evidence="1 2">
    <name type="scientific">Glaciihabitans tibetensis</name>
    <dbReference type="NCBI Taxonomy" id="1266600"/>
    <lineage>
        <taxon>Bacteria</taxon>
        <taxon>Bacillati</taxon>
        <taxon>Actinomycetota</taxon>
        <taxon>Actinomycetes</taxon>
        <taxon>Micrococcales</taxon>
        <taxon>Microbacteriaceae</taxon>
        <taxon>Glaciihabitans</taxon>
    </lineage>
</organism>
<dbReference type="PANTHER" id="PTHR48100:SF58">
    <property type="entry name" value="PE-PGRS FAMILY PROTEIN PE_PGRS11"/>
    <property type="match status" value="1"/>
</dbReference>
<dbReference type="InterPro" id="IPR050275">
    <property type="entry name" value="PGM_Phosphatase"/>
</dbReference>
<accession>A0A2T0V1M3</accession>
<reference evidence="1 2" key="1">
    <citation type="submission" date="2018-03" db="EMBL/GenBank/DDBJ databases">
        <title>Genomic Encyclopedia of Type Strains, Phase III (KMG-III): the genomes of soil and plant-associated and newly described type strains.</title>
        <authorList>
            <person name="Whitman W."/>
        </authorList>
    </citation>
    <scope>NUCLEOTIDE SEQUENCE [LARGE SCALE GENOMIC DNA]</scope>
    <source>
        <strain evidence="1 2">CGMCC 1.12484</strain>
    </source>
</reference>
<dbReference type="Gene3D" id="3.40.50.1240">
    <property type="entry name" value="Phosphoglycerate mutase-like"/>
    <property type="match status" value="1"/>
</dbReference>
<dbReference type="GO" id="GO:0016791">
    <property type="term" value="F:phosphatase activity"/>
    <property type="evidence" value="ECO:0007669"/>
    <property type="project" value="TreeGrafter"/>
</dbReference>
<dbReference type="OrthoDB" id="9793115at2"/>
<dbReference type="InterPro" id="IPR001345">
    <property type="entry name" value="PG/BPGM_mutase_AS"/>
</dbReference>
<dbReference type="InterPro" id="IPR029033">
    <property type="entry name" value="His_PPase_superfam"/>
</dbReference>
<dbReference type="EMBL" id="PVTL01000014">
    <property type="protein sequence ID" value="PRY64070.1"/>
    <property type="molecule type" value="Genomic_DNA"/>
</dbReference>
<dbReference type="InterPro" id="IPR013078">
    <property type="entry name" value="His_Pase_superF_clade-1"/>
</dbReference>
<gene>
    <name evidence="1" type="ORF">B0I08_1142</name>
</gene>
<dbReference type="CDD" id="cd07067">
    <property type="entry name" value="HP_PGM_like"/>
    <property type="match status" value="1"/>
</dbReference>
<proteinExistence type="predicted"/>
<name>A0A2T0V1M3_9MICO</name>
<dbReference type="Proteomes" id="UP000237983">
    <property type="component" value="Unassembled WGS sequence"/>
</dbReference>
<protein>
    <submittedName>
        <fullName evidence="1">Putative phosphoglycerate mutase</fullName>
    </submittedName>
</protein>
<dbReference type="Pfam" id="PF00300">
    <property type="entry name" value="His_Phos_1"/>
    <property type="match status" value="1"/>
</dbReference>
<keyword evidence="2" id="KW-1185">Reference proteome</keyword>
<dbReference type="AlphaFoldDB" id="A0A2T0V1M3"/>
<comment type="caution">
    <text evidence="1">The sequence shown here is derived from an EMBL/GenBank/DDBJ whole genome shotgun (WGS) entry which is preliminary data.</text>
</comment>
<dbReference type="SUPFAM" id="SSF53254">
    <property type="entry name" value="Phosphoglycerate mutase-like"/>
    <property type="match status" value="1"/>
</dbReference>
<dbReference type="PROSITE" id="PS00175">
    <property type="entry name" value="PG_MUTASE"/>
    <property type="match status" value="1"/>
</dbReference>
<dbReference type="PANTHER" id="PTHR48100">
    <property type="entry name" value="BROAD-SPECIFICITY PHOSPHATASE YOR283W-RELATED"/>
    <property type="match status" value="1"/>
</dbReference>